<dbReference type="PANTHER" id="PTHR47461">
    <property type="entry name" value="PHYTOLONGIN PHYL1.2"/>
    <property type="match status" value="1"/>
</dbReference>
<name>A0AAE1MU24_9FABA</name>
<dbReference type="GO" id="GO:0016020">
    <property type="term" value="C:membrane"/>
    <property type="evidence" value="ECO:0007669"/>
    <property type="project" value="InterPro"/>
</dbReference>
<evidence type="ECO:0000313" key="2">
    <source>
        <dbReference type="EMBL" id="KAK4273881.1"/>
    </source>
</evidence>
<keyword evidence="3" id="KW-1185">Reference proteome</keyword>
<keyword evidence="1" id="KW-0812">Transmembrane</keyword>
<gene>
    <name evidence="2" type="ORF">QN277_017192</name>
</gene>
<keyword evidence="1" id="KW-0472">Membrane</keyword>
<dbReference type="Proteomes" id="UP001293593">
    <property type="component" value="Unassembled WGS sequence"/>
</dbReference>
<reference evidence="2" key="1">
    <citation type="submission" date="2023-10" db="EMBL/GenBank/DDBJ databases">
        <title>Chromosome-level genome of the transformable northern wattle, Acacia crassicarpa.</title>
        <authorList>
            <person name="Massaro I."/>
            <person name="Sinha N.R."/>
            <person name="Poethig S."/>
            <person name="Leichty A.R."/>
        </authorList>
    </citation>
    <scope>NUCLEOTIDE SEQUENCE</scope>
    <source>
        <strain evidence="2">Acra3RX</strain>
        <tissue evidence="2">Leaf</tissue>
    </source>
</reference>
<proteinExistence type="predicted"/>
<organism evidence="2 3">
    <name type="scientific">Acacia crassicarpa</name>
    <name type="common">northern wattle</name>
    <dbReference type="NCBI Taxonomy" id="499986"/>
    <lineage>
        <taxon>Eukaryota</taxon>
        <taxon>Viridiplantae</taxon>
        <taxon>Streptophyta</taxon>
        <taxon>Embryophyta</taxon>
        <taxon>Tracheophyta</taxon>
        <taxon>Spermatophyta</taxon>
        <taxon>Magnoliopsida</taxon>
        <taxon>eudicotyledons</taxon>
        <taxon>Gunneridae</taxon>
        <taxon>Pentapetalae</taxon>
        <taxon>rosids</taxon>
        <taxon>fabids</taxon>
        <taxon>Fabales</taxon>
        <taxon>Fabaceae</taxon>
        <taxon>Caesalpinioideae</taxon>
        <taxon>mimosoid clade</taxon>
        <taxon>Acacieae</taxon>
        <taxon>Acacia</taxon>
    </lineage>
</organism>
<dbReference type="AlphaFoldDB" id="A0AAE1MU24"/>
<sequence>MISNPNFIHYACIAKGTTILAQRGSKEPNIEELAAQCLEQAPPNHSMFYHTVKKRTYAFLIDEAFVYFAIFDENLVKTEALWFLDRMKGALDAILKSRSIKDSCDFLPLCFQDEFDSIFTESMPSDLLSEKPLLGENKDDRNPSVGSVNEKKLVMVALLEQPRKVLSKKKRVSTEGDGIDAMMENTVDVVDDINGHTRDFALSVPNDRHKAKRIWKKYVWAVLLFDIFVCAMLFVIWLWVCRGFKCMRS</sequence>
<dbReference type="InterPro" id="IPR011012">
    <property type="entry name" value="Longin-like_dom_sf"/>
</dbReference>
<dbReference type="InterPro" id="IPR044783">
    <property type="entry name" value="PHYL"/>
</dbReference>
<evidence type="ECO:0000256" key="1">
    <source>
        <dbReference type="SAM" id="Phobius"/>
    </source>
</evidence>
<evidence type="ECO:0000313" key="3">
    <source>
        <dbReference type="Proteomes" id="UP001293593"/>
    </source>
</evidence>
<accession>A0AAE1MU24</accession>
<dbReference type="SUPFAM" id="SSF64356">
    <property type="entry name" value="SNARE-like"/>
    <property type="match status" value="1"/>
</dbReference>
<feature type="transmembrane region" description="Helical" evidence="1">
    <location>
        <begin position="218"/>
        <end position="240"/>
    </location>
</feature>
<dbReference type="Gene3D" id="3.30.450.50">
    <property type="entry name" value="Longin domain"/>
    <property type="match status" value="1"/>
</dbReference>
<keyword evidence="1" id="KW-1133">Transmembrane helix</keyword>
<dbReference type="EMBL" id="JAWXYG010000004">
    <property type="protein sequence ID" value="KAK4273881.1"/>
    <property type="molecule type" value="Genomic_DNA"/>
</dbReference>
<comment type="caution">
    <text evidence="2">The sequence shown here is derived from an EMBL/GenBank/DDBJ whole genome shotgun (WGS) entry which is preliminary data.</text>
</comment>
<dbReference type="PANTHER" id="PTHR47461:SF3">
    <property type="entry name" value="PHYTOLONGIN PHYL2.2"/>
    <property type="match status" value="1"/>
</dbReference>
<evidence type="ECO:0008006" key="4">
    <source>
        <dbReference type="Google" id="ProtNLM"/>
    </source>
</evidence>
<protein>
    <recommendedName>
        <fullName evidence="4">VAMP-like protein</fullName>
    </recommendedName>
</protein>